<gene>
    <name evidence="1" type="ORF">Q5P01_017641</name>
</gene>
<comment type="caution">
    <text evidence="1">The sequence shown here is derived from an EMBL/GenBank/DDBJ whole genome shotgun (WGS) entry which is preliminary data.</text>
</comment>
<name>A0AA88SHL4_CHASR</name>
<protein>
    <submittedName>
        <fullName evidence="1">Uncharacterized protein</fullName>
    </submittedName>
</protein>
<accession>A0AA88SHL4</accession>
<organism evidence="1 2">
    <name type="scientific">Channa striata</name>
    <name type="common">Snakehead murrel</name>
    <name type="synonym">Ophicephalus striatus</name>
    <dbReference type="NCBI Taxonomy" id="64152"/>
    <lineage>
        <taxon>Eukaryota</taxon>
        <taxon>Metazoa</taxon>
        <taxon>Chordata</taxon>
        <taxon>Craniata</taxon>
        <taxon>Vertebrata</taxon>
        <taxon>Euteleostomi</taxon>
        <taxon>Actinopterygii</taxon>
        <taxon>Neopterygii</taxon>
        <taxon>Teleostei</taxon>
        <taxon>Neoteleostei</taxon>
        <taxon>Acanthomorphata</taxon>
        <taxon>Anabantaria</taxon>
        <taxon>Anabantiformes</taxon>
        <taxon>Channoidei</taxon>
        <taxon>Channidae</taxon>
        <taxon>Channa</taxon>
    </lineage>
</organism>
<proteinExistence type="predicted"/>
<dbReference type="AlphaFoldDB" id="A0AA88SHL4"/>
<dbReference type="EMBL" id="JAUPFM010000013">
    <property type="protein sequence ID" value="KAK2833752.1"/>
    <property type="molecule type" value="Genomic_DNA"/>
</dbReference>
<evidence type="ECO:0000313" key="1">
    <source>
        <dbReference type="EMBL" id="KAK2833752.1"/>
    </source>
</evidence>
<evidence type="ECO:0000313" key="2">
    <source>
        <dbReference type="Proteomes" id="UP001187415"/>
    </source>
</evidence>
<reference evidence="1" key="1">
    <citation type="submission" date="2023-07" db="EMBL/GenBank/DDBJ databases">
        <title>Chromosome-level Genome Assembly of Striped Snakehead (Channa striata).</title>
        <authorList>
            <person name="Liu H."/>
        </authorList>
    </citation>
    <scope>NUCLEOTIDE SEQUENCE</scope>
    <source>
        <strain evidence="1">Gz</strain>
        <tissue evidence="1">Muscle</tissue>
    </source>
</reference>
<dbReference type="Proteomes" id="UP001187415">
    <property type="component" value="Unassembled WGS sequence"/>
</dbReference>
<keyword evidence="2" id="KW-1185">Reference proteome</keyword>
<sequence length="150" mass="16635">MTHAATYESKEGSLPRYGIHSSTNARRLHILLPVSESQLSTSSLPHFLHLLLALGPYMAAAGSQSLWSRQPIQTASVREGWELQTEMDRIAPHRTMQPHYRQKSRCGNATKQSTCKDHSVTQGHRVQAAALKLFAGGKHAGWALGYYAEK</sequence>